<organism evidence="2 3">
    <name type="scientific">Scytalidium lignicola</name>
    <name type="common">Hyphomycete</name>
    <dbReference type="NCBI Taxonomy" id="5539"/>
    <lineage>
        <taxon>Eukaryota</taxon>
        <taxon>Fungi</taxon>
        <taxon>Dikarya</taxon>
        <taxon>Ascomycota</taxon>
        <taxon>Pezizomycotina</taxon>
        <taxon>Leotiomycetes</taxon>
        <taxon>Leotiomycetes incertae sedis</taxon>
        <taxon>Scytalidium</taxon>
    </lineage>
</organism>
<dbReference type="SUPFAM" id="SSF51556">
    <property type="entry name" value="Metallo-dependent hydrolases"/>
    <property type="match status" value="1"/>
</dbReference>
<dbReference type="PANTHER" id="PTHR35563">
    <property type="entry name" value="BARREL METAL-DEPENDENT HYDROLASE, PUTATIVE (AFU_ORTHOLOGUE AFUA_1G16240)-RELATED"/>
    <property type="match status" value="1"/>
</dbReference>
<keyword evidence="3" id="KW-1185">Reference proteome</keyword>
<dbReference type="Gene3D" id="3.20.20.140">
    <property type="entry name" value="Metal-dependent hydrolases"/>
    <property type="match status" value="1"/>
</dbReference>
<reference evidence="2 3" key="1">
    <citation type="submission" date="2018-05" db="EMBL/GenBank/DDBJ databases">
        <title>Draft genome sequence of Scytalidium lignicola DSM 105466, a ubiquitous saprotrophic fungus.</title>
        <authorList>
            <person name="Buettner E."/>
            <person name="Gebauer A.M."/>
            <person name="Hofrichter M."/>
            <person name="Liers C."/>
            <person name="Kellner H."/>
        </authorList>
    </citation>
    <scope>NUCLEOTIDE SEQUENCE [LARGE SCALE GENOMIC DNA]</scope>
    <source>
        <strain evidence="2 3">DSM 105466</strain>
    </source>
</reference>
<dbReference type="Proteomes" id="UP000258309">
    <property type="component" value="Unassembled WGS sequence"/>
</dbReference>
<name>A0A3E2GX56_SCYLI</name>
<dbReference type="PANTHER" id="PTHR35563:SF2">
    <property type="entry name" value="BARREL METAL-DEPENDENT HYDROLASE, PUTATIVE (AFU_ORTHOLOGUE AFUA_1G16240)-RELATED"/>
    <property type="match status" value="1"/>
</dbReference>
<proteinExistence type="predicted"/>
<feature type="non-terminal residue" evidence="2">
    <location>
        <position position="1"/>
    </location>
</feature>
<dbReference type="InterPro" id="IPR032466">
    <property type="entry name" value="Metal_Hydrolase"/>
</dbReference>
<dbReference type="InterPro" id="IPR052358">
    <property type="entry name" value="Aro_Compnd_Degr_Hydrolases"/>
</dbReference>
<comment type="caution">
    <text evidence="2">The sequence shown here is derived from an EMBL/GenBank/DDBJ whole genome shotgun (WGS) entry which is preliminary data.</text>
</comment>
<accession>A0A3E2GX56</accession>
<evidence type="ECO:0000313" key="3">
    <source>
        <dbReference type="Proteomes" id="UP000258309"/>
    </source>
</evidence>
<evidence type="ECO:0000259" key="1">
    <source>
        <dbReference type="Pfam" id="PF04909"/>
    </source>
</evidence>
<dbReference type="Pfam" id="PF04909">
    <property type="entry name" value="Amidohydro_2"/>
    <property type="match status" value="1"/>
</dbReference>
<sequence>MSVYGLNNDCSIDALRRLKGKGRGIACIDANTVEDAELDSLHNVGFRGIRLNLRTRSQNLSPNEWEKLLTTTANRIRRLDWVIQIFVSMPQIADIAPIIPKLGVKIVFDHLGHPEQGTIPFEQRGCNELYELLSNDKNTYIKLSGTYRLEEGPDLEEHIKKLLNLFPDQVVWASDWPHTAGPEMNPGGDPKALQDNLTPDIPKFVQDSIRWCNEDETLIKKIWVDNPRRLWDYPYDD</sequence>
<dbReference type="OrthoDB" id="2135488at2759"/>
<dbReference type="OMA" id="WHVQLHW"/>
<dbReference type="InterPro" id="IPR006680">
    <property type="entry name" value="Amidohydro-rel"/>
</dbReference>
<evidence type="ECO:0000313" key="2">
    <source>
        <dbReference type="EMBL" id="RFU25716.1"/>
    </source>
</evidence>
<gene>
    <name evidence="2" type="ORF">B7463_g10625</name>
</gene>
<protein>
    <recommendedName>
        <fullName evidence="1">Amidohydrolase-related domain-containing protein</fullName>
    </recommendedName>
</protein>
<dbReference type="EMBL" id="NCSJ02000311">
    <property type="protein sequence ID" value="RFU25716.1"/>
    <property type="molecule type" value="Genomic_DNA"/>
</dbReference>
<dbReference type="GO" id="GO:0016787">
    <property type="term" value="F:hydrolase activity"/>
    <property type="evidence" value="ECO:0007669"/>
    <property type="project" value="InterPro"/>
</dbReference>
<feature type="non-terminal residue" evidence="2">
    <location>
        <position position="237"/>
    </location>
</feature>
<dbReference type="AlphaFoldDB" id="A0A3E2GX56"/>
<feature type="domain" description="Amidohydrolase-related" evidence="1">
    <location>
        <begin position="2"/>
        <end position="232"/>
    </location>
</feature>